<keyword evidence="2" id="KW-1185">Reference proteome</keyword>
<accession>A0A917JEU0</accession>
<organism evidence="1 2">
    <name type="scientific">Enterococcus alcedinis</name>
    <dbReference type="NCBI Taxonomy" id="1274384"/>
    <lineage>
        <taxon>Bacteria</taxon>
        <taxon>Bacillati</taxon>
        <taxon>Bacillota</taxon>
        <taxon>Bacilli</taxon>
        <taxon>Lactobacillales</taxon>
        <taxon>Enterococcaceae</taxon>
        <taxon>Enterococcus</taxon>
    </lineage>
</organism>
<dbReference type="Proteomes" id="UP000622610">
    <property type="component" value="Unassembled WGS sequence"/>
</dbReference>
<reference evidence="1" key="2">
    <citation type="submission" date="2020-09" db="EMBL/GenBank/DDBJ databases">
        <authorList>
            <person name="Sun Q."/>
            <person name="Sedlacek I."/>
        </authorList>
    </citation>
    <scope>NUCLEOTIDE SEQUENCE</scope>
    <source>
        <strain evidence="1">CCM 8433</strain>
    </source>
</reference>
<name>A0A917JEU0_9ENTE</name>
<reference evidence="1" key="1">
    <citation type="journal article" date="2014" name="Int. J. Syst. Evol. Microbiol.">
        <title>Complete genome sequence of Corynebacterium casei LMG S-19264T (=DSM 44701T), isolated from a smear-ripened cheese.</title>
        <authorList>
            <consortium name="US DOE Joint Genome Institute (JGI-PGF)"/>
            <person name="Walter F."/>
            <person name="Albersmeier A."/>
            <person name="Kalinowski J."/>
            <person name="Ruckert C."/>
        </authorList>
    </citation>
    <scope>NUCLEOTIDE SEQUENCE</scope>
    <source>
        <strain evidence="1">CCM 8433</strain>
    </source>
</reference>
<evidence type="ECO:0000313" key="2">
    <source>
        <dbReference type="Proteomes" id="UP000622610"/>
    </source>
</evidence>
<dbReference type="AlphaFoldDB" id="A0A917JEU0"/>
<proteinExistence type="predicted"/>
<comment type="caution">
    <text evidence="1">The sequence shown here is derived from an EMBL/GenBank/DDBJ whole genome shotgun (WGS) entry which is preliminary data.</text>
</comment>
<protein>
    <submittedName>
        <fullName evidence="1">Uncharacterized protein</fullName>
    </submittedName>
</protein>
<sequence>MRKKWDKRKIKEYIMHEANENDLMEMIEIMRAKKSVLDLEKLAAQKQKIINDVEKLF</sequence>
<evidence type="ECO:0000313" key="1">
    <source>
        <dbReference type="EMBL" id="GGI64797.1"/>
    </source>
</evidence>
<dbReference type="RefSeq" id="WP_188366628.1">
    <property type="nucleotide sequence ID" value="NZ_BMDT01000001.1"/>
</dbReference>
<gene>
    <name evidence="1" type="ORF">GCM10011482_04510</name>
</gene>
<dbReference type="EMBL" id="BMDT01000001">
    <property type="protein sequence ID" value="GGI64797.1"/>
    <property type="molecule type" value="Genomic_DNA"/>
</dbReference>